<name>B9SJZ0_RICCO</name>
<evidence type="ECO:0000313" key="2">
    <source>
        <dbReference type="Proteomes" id="UP000008311"/>
    </source>
</evidence>
<sequence length="80" mass="9031">MEVKTAVEWFLPEKYSPPSKLEADGCPSAYTGPQLPQLRTVKMKKFGPVPTDLESISSYLWLYGIRMIPSNKDTPILSQE</sequence>
<accession>B9SJZ0</accession>
<organism evidence="1 2">
    <name type="scientific">Ricinus communis</name>
    <name type="common">Castor bean</name>
    <dbReference type="NCBI Taxonomy" id="3988"/>
    <lineage>
        <taxon>Eukaryota</taxon>
        <taxon>Viridiplantae</taxon>
        <taxon>Streptophyta</taxon>
        <taxon>Embryophyta</taxon>
        <taxon>Tracheophyta</taxon>
        <taxon>Spermatophyta</taxon>
        <taxon>Magnoliopsida</taxon>
        <taxon>eudicotyledons</taxon>
        <taxon>Gunneridae</taxon>
        <taxon>Pentapetalae</taxon>
        <taxon>rosids</taxon>
        <taxon>fabids</taxon>
        <taxon>Malpighiales</taxon>
        <taxon>Euphorbiaceae</taxon>
        <taxon>Acalyphoideae</taxon>
        <taxon>Acalypheae</taxon>
        <taxon>Ricinus</taxon>
    </lineage>
</organism>
<protein>
    <submittedName>
        <fullName evidence="1">Uncharacterized protein</fullName>
    </submittedName>
</protein>
<gene>
    <name evidence="1" type="ORF">RCOM_0577610</name>
</gene>
<proteinExistence type="predicted"/>
<evidence type="ECO:0000313" key="1">
    <source>
        <dbReference type="EMBL" id="EEF36098.1"/>
    </source>
</evidence>
<dbReference type="InParanoid" id="B9SJZ0"/>
<dbReference type="Proteomes" id="UP000008311">
    <property type="component" value="Unassembled WGS sequence"/>
</dbReference>
<reference evidence="2" key="1">
    <citation type="journal article" date="2010" name="Nat. Biotechnol.">
        <title>Draft genome sequence of the oilseed species Ricinus communis.</title>
        <authorList>
            <person name="Chan A.P."/>
            <person name="Crabtree J."/>
            <person name="Zhao Q."/>
            <person name="Lorenzi H."/>
            <person name="Orvis J."/>
            <person name="Puiu D."/>
            <person name="Melake-Berhan A."/>
            <person name="Jones K.M."/>
            <person name="Redman J."/>
            <person name="Chen G."/>
            <person name="Cahoon E.B."/>
            <person name="Gedil M."/>
            <person name="Stanke M."/>
            <person name="Haas B.J."/>
            <person name="Wortman J.R."/>
            <person name="Fraser-Liggett C.M."/>
            <person name="Ravel J."/>
            <person name="Rabinowicz P.D."/>
        </authorList>
    </citation>
    <scope>NUCLEOTIDE SEQUENCE [LARGE SCALE GENOMIC DNA]</scope>
    <source>
        <strain evidence="2">cv. Hale</strain>
    </source>
</reference>
<keyword evidence="2" id="KW-1185">Reference proteome</keyword>
<dbReference type="AlphaFoldDB" id="B9SJZ0"/>
<dbReference type="EMBL" id="EQ973994">
    <property type="protein sequence ID" value="EEF36098.1"/>
    <property type="molecule type" value="Genomic_DNA"/>
</dbReference>